<feature type="compositionally biased region" description="Polar residues" evidence="1">
    <location>
        <begin position="80"/>
        <end position="92"/>
    </location>
</feature>
<sequence>MPLFGLFNSKKDKKSANGISTSTNGRSNASAASAQDDESMWESISPTTQSHIHGDDTPSEPAPTSSRMKMPFQRRKASVSAVTSLPQTSPSRPQRAPNPYMSSSSADVTGQLRPPIKSAIFSSYGETSGSSTRSLPSTTRTAPDTFSYQDMIDDTSRMPSQPKKKSGGLLTWARERTKSKPSSPPVIPAEAFNLRTFRHVRPGSPLQSERPSVDLSLEPPPARPRPRGDSAVSDSSQRISVAAFREAQARRSTANSPVPSFRPPSSTDTLTTRALTPTRSVPQIDKTRTHAAARRSIVPDSSSSSASSEEEESDDDAPPNSHLGRRKRTITKRPYARAQTDIGHGQQHSESQNEPARRSMVAIQPSPTAQMVGSSRAPSSMGAYGKSRGSVSTSALDSNRRSSVDFPARKVPSKQMHSSDSSSSDSDSDDAPLASLVGPRRPGSAMSGASNPRSRAPSKPLIDIKTLVTDQTVLSSSPVSATRDQEMEREDVTGLAKLAALARQAAEAEDRSQSPSPPPKVAQPQPKVALSRPVASNFSIPKHRRSSSDIVTSLSTPAAEPPYPLSRGQEAPASTYSPQPIVTTRVISPEPNEVDDDDIMPALRFMMPKTYPADGDSSAPADSSATNEARIVPTPIRQRIPLSSFSVMSRPQHRTQQSSNSILTAPSTSTSTSTSPTITPKIVSSTASTSMASLASKTTSPRPGRGRSSALTISTDPLLTSSSSTSSPSSSPTLPPSVLKRPAPTSTKPPQPASPVKSTTSTSQSESSSGLTRRSRGSTTLISQIPPSASLNPDSRPQALSSSKNLSRPDTLVSRIPTPSSIVSTAKPKPFAGSAMRRESPASSTGDSSSGRLPLTPRDGSDFGSKDNWDRMGRLSGGLQQGRDNKEHRKKRSVSFGEDFDFERGRDKGIARERERERERERAEDVETPVEGENRRRDRRRSEARAAIEVRLSSCFTSPVCI</sequence>
<feature type="compositionally biased region" description="Low complexity" evidence="1">
    <location>
        <begin position="758"/>
        <end position="783"/>
    </location>
</feature>
<feature type="compositionally biased region" description="Basic residues" evidence="1">
    <location>
        <begin position="323"/>
        <end position="335"/>
    </location>
</feature>
<dbReference type="AlphaFoldDB" id="A0A0C3FX89"/>
<organism evidence="2 3">
    <name type="scientific">Piloderma croceum (strain F 1598)</name>
    <dbReference type="NCBI Taxonomy" id="765440"/>
    <lineage>
        <taxon>Eukaryota</taxon>
        <taxon>Fungi</taxon>
        <taxon>Dikarya</taxon>
        <taxon>Basidiomycota</taxon>
        <taxon>Agaricomycotina</taxon>
        <taxon>Agaricomycetes</taxon>
        <taxon>Agaricomycetidae</taxon>
        <taxon>Atheliales</taxon>
        <taxon>Atheliaceae</taxon>
        <taxon>Piloderma</taxon>
    </lineage>
</organism>
<feature type="compositionally biased region" description="Low complexity" evidence="1">
    <location>
        <begin position="711"/>
        <end position="739"/>
    </location>
</feature>
<feature type="compositionally biased region" description="Basic and acidic residues" evidence="1">
    <location>
        <begin position="932"/>
        <end position="943"/>
    </location>
</feature>
<feature type="compositionally biased region" description="Polar residues" evidence="1">
    <location>
        <begin position="42"/>
        <end position="51"/>
    </location>
</feature>
<evidence type="ECO:0000256" key="1">
    <source>
        <dbReference type="SAM" id="MobiDB-lite"/>
    </source>
</evidence>
<dbReference type="HOGENOM" id="CLU_307392_0_0_1"/>
<protein>
    <submittedName>
        <fullName evidence="2">Uncharacterized protein</fullName>
    </submittedName>
</protein>
<feature type="compositionally biased region" description="Low complexity" evidence="1">
    <location>
        <begin position="841"/>
        <end position="850"/>
    </location>
</feature>
<feature type="compositionally biased region" description="Basic and acidic residues" evidence="1">
    <location>
        <begin position="902"/>
        <end position="925"/>
    </location>
</feature>
<feature type="compositionally biased region" description="Basic and acidic residues" evidence="1">
    <location>
        <begin position="859"/>
        <end position="873"/>
    </location>
</feature>
<feature type="compositionally biased region" description="Low complexity" evidence="1">
    <location>
        <begin position="661"/>
        <end position="700"/>
    </location>
</feature>
<reference evidence="2 3" key="1">
    <citation type="submission" date="2014-04" db="EMBL/GenBank/DDBJ databases">
        <authorList>
            <consortium name="DOE Joint Genome Institute"/>
            <person name="Kuo A."/>
            <person name="Tarkka M."/>
            <person name="Buscot F."/>
            <person name="Kohler A."/>
            <person name="Nagy L.G."/>
            <person name="Floudas D."/>
            <person name="Copeland A."/>
            <person name="Barry K.W."/>
            <person name="Cichocki N."/>
            <person name="Veneault-Fourrey C."/>
            <person name="LaButti K."/>
            <person name="Lindquist E.A."/>
            <person name="Lipzen A."/>
            <person name="Lundell T."/>
            <person name="Morin E."/>
            <person name="Murat C."/>
            <person name="Sun H."/>
            <person name="Tunlid A."/>
            <person name="Henrissat B."/>
            <person name="Grigoriev I.V."/>
            <person name="Hibbett D.S."/>
            <person name="Martin F."/>
            <person name="Nordberg H.P."/>
            <person name="Cantor M.N."/>
            <person name="Hua S.X."/>
        </authorList>
    </citation>
    <scope>NUCLEOTIDE SEQUENCE [LARGE SCALE GENOMIC DNA]</scope>
    <source>
        <strain evidence="2 3">F 1598</strain>
    </source>
</reference>
<feature type="compositionally biased region" description="Low complexity" evidence="1">
    <location>
        <begin position="495"/>
        <end position="505"/>
    </location>
</feature>
<proteinExistence type="predicted"/>
<feature type="compositionally biased region" description="Low complexity" evidence="1">
    <location>
        <begin position="265"/>
        <end position="280"/>
    </location>
</feature>
<name>A0A0C3FX89_PILCF</name>
<feature type="compositionally biased region" description="Polar residues" evidence="1">
    <location>
        <begin position="468"/>
        <end position="482"/>
    </location>
</feature>
<keyword evidence="3" id="KW-1185">Reference proteome</keyword>
<evidence type="ECO:0000313" key="2">
    <source>
        <dbReference type="EMBL" id="KIM88870.1"/>
    </source>
</evidence>
<feature type="compositionally biased region" description="Low complexity" evidence="1">
    <location>
        <begin position="127"/>
        <end position="141"/>
    </location>
</feature>
<feature type="compositionally biased region" description="Acidic residues" evidence="1">
    <location>
        <begin position="308"/>
        <end position="317"/>
    </location>
</feature>
<dbReference type="Proteomes" id="UP000054166">
    <property type="component" value="Unassembled WGS sequence"/>
</dbReference>
<dbReference type="OrthoDB" id="2687738at2759"/>
<feature type="compositionally biased region" description="Basic and acidic residues" evidence="1">
    <location>
        <begin position="483"/>
        <end position="492"/>
    </location>
</feature>
<feature type="compositionally biased region" description="Polar residues" evidence="1">
    <location>
        <begin position="365"/>
        <end position="378"/>
    </location>
</feature>
<reference evidence="3" key="2">
    <citation type="submission" date="2015-01" db="EMBL/GenBank/DDBJ databases">
        <title>Evolutionary Origins and Diversification of the Mycorrhizal Mutualists.</title>
        <authorList>
            <consortium name="DOE Joint Genome Institute"/>
            <consortium name="Mycorrhizal Genomics Consortium"/>
            <person name="Kohler A."/>
            <person name="Kuo A."/>
            <person name="Nagy L.G."/>
            <person name="Floudas D."/>
            <person name="Copeland A."/>
            <person name="Barry K.W."/>
            <person name="Cichocki N."/>
            <person name="Veneault-Fourrey C."/>
            <person name="LaButti K."/>
            <person name="Lindquist E.A."/>
            <person name="Lipzen A."/>
            <person name="Lundell T."/>
            <person name="Morin E."/>
            <person name="Murat C."/>
            <person name="Riley R."/>
            <person name="Ohm R."/>
            <person name="Sun H."/>
            <person name="Tunlid A."/>
            <person name="Henrissat B."/>
            <person name="Grigoriev I.V."/>
            <person name="Hibbett D.S."/>
            <person name="Martin F."/>
        </authorList>
    </citation>
    <scope>NUCLEOTIDE SEQUENCE [LARGE SCALE GENOMIC DNA]</scope>
    <source>
        <strain evidence="3">F 1598</strain>
    </source>
</reference>
<feature type="compositionally biased region" description="Polar residues" evidence="1">
    <location>
        <begin position="17"/>
        <end position="33"/>
    </location>
</feature>
<dbReference type="STRING" id="765440.A0A0C3FX89"/>
<feature type="compositionally biased region" description="Polar residues" evidence="1">
    <location>
        <begin position="785"/>
        <end position="808"/>
    </location>
</feature>
<feature type="compositionally biased region" description="Polar residues" evidence="1">
    <location>
        <begin position="641"/>
        <end position="660"/>
    </location>
</feature>
<dbReference type="InParanoid" id="A0A0C3FX89"/>
<accession>A0A0C3FX89</accession>
<evidence type="ECO:0000313" key="3">
    <source>
        <dbReference type="Proteomes" id="UP000054166"/>
    </source>
</evidence>
<gene>
    <name evidence="2" type="ORF">PILCRDRAFT_243073</name>
</gene>
<dbReference type="EMBL" id="KN832976">
    <property type="protein sequence ID" value="KIM88870.1"/>
    <property type="molecule type" value="Genomic_DNA"/>
</dbReference>
<feature type="compositionally biased region" description="Polar residues" evidence="1">
    <location>
        <begin position="572"/>
        <end position="586"/>
    </location>
</feature>
<feature type="region of interest" description="Disordered" evidence="1">
    <location>
        <begin position="1"/>
        <end position="943"/>
    </location>
</feature>
<feature type="compositionally biased region" description="Low complexity" evidence="1">
    <location>
        <begin position="612"/>
        <end position="625"/>
    </location>
</feature>